<keyword evidence="1" id="KW-1133">Transmembrane helix</keyword>
<reference evidence="2 3" key="1">
    <citation type="submission" date="2021-03" db="EMBL/GenBank/DDBJ databases">
        <title>Gelidibacter sp. nov., isolated from costal sediment.</title>
        <authorList>
            <person name="Lun K.-Y."/>
        </authorList>
    </citation>
    <scope>NUCLEOTIDE SEQUENCE [LARGE SCALE GENOMIC DNA]</scope>
    <source>
        <strain evidence="2 3">DF109</strain>
    </source>
</reference>
<dbReference type="RefSeq" id="WP_208232493.1">
    <property type="nucleotide sequence ID" value="NZ_JAGEVG010000003.1"/>
</dbReference>
<sequence>MIVSHFTSKYKIMVYSVFGLSILLSLLLFFVVSPDNAEPEPWSDPQSILMFLFAVAILAFGCLPLLKMKTMRIESDRIIYQKQVFASHIREVLFKDYDYYKVIYEETENGAFEAVWLIKDGILINCFSSYEYSNFKELKRALNLENKGLLNLSPMKQFLCKLGAKI</sequence>
<organism evidence="2 3">
    <name type="scientific">Gelidibacter pelagius</name>
    <dbReference type="NCBI Taxonomy" id="2819985"/>
    <lineage>
        <taxon>Bacteria</taxon>
        <taxon>Pseudomonadati</taxon>
        <taxon>Bacteroidota</taxon>
        <taxon>Flavobacteriia</taxon>
        <taxon>Flavobacteriales</taxon>
        <taxon>Flavobacteriaceae</taxon>
        <taxon>Gelidibacter</taxon>
    </lineage>
</organism>
<evidence type="ECO:0000313" key="3">
    <source>
        <dbReference type="Proteomes" id="UP000681315"/>
    </source>
</evidence>
<dbReference type="EMBL" id="JAGEVG010000003">
    <property type="protein sequence ID" value="MBO3097336.1"/>
    <property type="molecule type" value="Genomic_DNA"/>
</dbReference>
<feature type="transmembrane region" description="Helical" evidence="1">
    <location>
        <begin position="12"/>
        <end position="32"/>
    </location>
</feature>
<accession>A0ABS3SPI6</accession>
<protein>
    <recommendedName>
        <fullName evidence="4">YcxB-like protein</fullName>
    </recommendedName>
</protein>
<comment type="caution">
    <text evidence="2">The sequence shown here is derived from an EMBL/GenBank/DDBJ whole genome shotgun (WGS) entry which is preliminary data.</text>
</comment>
<gene>
    <name evidence="2" type="ORF">J4051_03585</name>
</gene>
<feature type="transmembrane region" description="Helical" evidence="1">
    <location>
        <begin position="47"/>
        <end position="66"/>
    </location>
</feature>
<keyword evidence="3" id="KW-1185">Reference proteome</keyword>
<proteinExistence type="predicted"/>
<keyword evidence="1" id="KW-0472">Membrane</keyword>
<name>A0ABS3SPI6_9FLAO</name>
<evidence type="ECO:0000313" key="2">
    <source>
        <dbReference type="EMBL" id="MBO3097336.1"/>
    </source>
</evidence>
<dbReference type="Proteomes" id="UP000681315">
    <property type="component" value="Unassembled WGS sequence"/>
</dbReference>
<evidence type="ECO:0008006" key="4">
    <source>
        <dbReference type="Google" id="ProtNLM"/>
    </source>
</evidence>
<keyword evidence="1" id="KW-0812">Transmembrane</keyword>
<evidence type="ECO:0000256" key="1">
    <source>
        <dbReference type="SAM" id="Phobius"/>
    </source>
</evidence>